<keyword evidence="2" id="KW-1185">Reference proteome</keyword>
<evidence type="ECO:0000313" key="2">
    <source>
        <dbReference type="Proteomes" id="UP001243375"/>
    </source>
</evidence>
<organism evidence="1 2">
    <name type="scientific">Naganishia vaughanmartiniae</name>
    <dbReference type="NCBI Taxonomy" id="1424756"/>
    <lineage>
        <taxon>Eukaryota</taxon>
        <taxon>Fungi</taxon>
        <taxon>Dikarya</taxon>
        <taxon>Basidiomycota</taxon>
        <taxon>Agaricomycotina</taxon>
        <taxon>Tremellomycetes</taxon>
        <taxon>Filobasidiales</taxon>
        <taxon>Filobasidiaceae</taxon>
        <taxon>Naganishia</taxon>
    </lineage>
</organism>
<sequence length="1055" mass="118194">MSRNFVKPETVLKRSEELLALGTPQSEQQALDSLMEVFQSKRFKQTPLATLEPIMERFLSLCTSLKKPRLARDALGLYRIAAQSVSVTSVEKIINKFIAGSEERLAKAQQEAKAILGDESTTDDKKAEVEDDLELPLQPETLLMDSLLGDDAVADDKDRVERSVVNPWLRFCWEAYKSCLDVCKSNNRLESVYQNIALQAFNFCKSHNRRSEFRRLCEQIRKELQNAQKYSNQTFAINFADVDTLTRHLDLRFVQLDIAIDLELWQEAFRSVEDIHGLLVYPGAKRATKASMMANYYNKLTKIFVAEGGSGTMAVFRAAAWSRYLTYGEANEKTAAATLLSALAVPLHEGEAGDVRNGQRLVALLNLSKMPTRKGLLAEIIAKDTLRKVPAQIRELYKLLEIDFHPLITVKQIAPIVASLAEQEDYAGYVRSLQPVVLSRLFKALSDVYSTVSISQILALLKPFESGPWKFDEQQLEKFVMVASKRKELIVSVDHVTKSITFQEDASANVTPLVEYTNLNVSSRPQTQLARLAIALQNTIAYLDPSIAERAREAREQAIANATAVMEDERKANQHRQAIVQRRRQKLDEINTRREREEASIREERARIAAREAAEREAELTKQRERERVQREIENIKAQEARKLAETLNARGGLKIDMSKMGENIDTETLLAMQSQQIEKEQKTIAERTRIIAKRVDHIERALRKEEIPLIETDYEKQKSADREAHKKQIEAERQAALEKHQHDLELKKRLGRMMSDYQVVRNLVESKRADEFAAKRAAAEKKIAEEKAKLKKKVLAERAAKKKQEEEERKRIEEEEKREAGTYFRVILLRALELTILHPFTERLAAEEREAADREAKEQAEREAKEQRKAQREAERAADLEKIRAQQRREEEAEARRRAERSAPPSISRPSPASASASPVPSGERKRLALQPRTLATPPPASAVGVSATTEGSPSAAETVAQAAASGKFLPSAARAAGGASSWRERAAAQAAGGAASPSAAPSSPAVAPVTPAATPESRPQVPRAPASGGSSWRDREAAAGTGDRPKPAWAKRS</sequence>
<dbReference type="Proteomes" id="UP001243375">
    <property type="component" value="Unassembled WGS sequence"/>
</dbReference>
<gene>
    <name evidence="1" type="ORF">QFC22_001384</name>
</gene>
<proteinExistence type="predicted"/>
<reference evidence="1" key="1">
    <citation type="submission" date="2023-04" db="EMBL/GenBank/DDBJ databases">
        <title>Draft Genome sequencing of Naganishia species isolated from polar environments using Oxford Nanopore Technology.</title>
        <authorList>
            <person name="Leo P."/>
            <person name="Venkateswaran K."/>
        </authorList>
    </citation>
    <scope>NUCLEOTIDE SEQUENCE</scope>
    <source>
        <strain evidence="1">MNA-CCFEE 5425</strain>
    </source>
</reference>
<name>A0ACC2XJH2_9TREE</name>
<evidence type="ECO:0000313" key="1">
    <source>
        <dbReference type="EMBL" id="KAJ9123191.1"/>
    </source>
</evidence>
<accession>A0ACC2XJH2</accession>
<protein>
    <submittedName>
        <fullName evidence="1">Uncharacterized protein</fullName>
    </submittedName>
</protein>
<comment type="caution">
    <text evidence="1">The sequence shown here is derived from an EMBL/GenBank/DDBJ whole genome shotgun (WGS) entry which is preliminary data.</text>
</comment>
<dbReference type="EMBL" id="JASBWU010000003">
    <property type="protein sequence ID" value="KAJ9123191.1"/>
    <property type="molecule type" value="Genomic_DNA"/>
</dbReference>